<dbReference type="SUPFAM" id="SSF56112">
    <property type="entry name" value="Protein kinase-like (PK-like)"/>
    <property type="match status" value="1"/>
</dbReference>
<dbReference type="HOGENOM" id="CLU_000288_7_37_1"/>
<dbReference type="InterPro" id="IPR019734">
    <property type="entry name" value="TPR_rpt"/>
</dbReference>
<keyword evidence="3" id="KW-0418">Kinase</keyword>
<reference evidence="8 9" key="1">
    <citation type="submission" date="2014-04" db="EMBL/GenBank/DDBJ databases">
        <authorList>
            <consortium name="DOE Joint Genome Institute"/>
            <person name="Kuo A."/>
            <person name="Girlanda M."/>
            <person name="Perotto S."/>
            <person name="Kohler A."/>
            <person name="Nagy L.G."/>
            <person name="Floudas D."/>
            <person name="Copeland A."/>
            <person name="Barry K.W."/>
            <person name="Cichocki N."/>
            <person name="Veneault-Fourrey C."/>
            <person name="LaButti K."/>
            <person name="Lindquist E.A."/>
            <person name="Lipzen A."/>
            <person name="Lundell T."/>
            <person name="Morin E."/>
            <person name="Murat C."/>
            <person name="Sun H."/>
            <person name="Tunlid A."/>
            <person name="Henrissat B."/>
            <person name="Grigoriev I.V."/>
            <person name="Hibbett D.S."/>
            <person name="Martin F."/>
            <person name="Nordberg H.P."/>
            <person name="Cantor M.N."/>
            <person name="Hua S.X."/>
        </authorList>
    </citation>
    <scope>NUCLEOTIDE SEQUENCE [LARGE SCALE GENOMIC DNA]</scope>
    <source>
        <strain evidence="8 9">MUT 4182</strain>
    </source>
</reference>
<dbReference type="PANTHER" id="PTHR44329">
    <property type="entry name" value="SERINE/THREONINE-PROTEIN KINASE TNNI3K-RELATED"/>
    <property type="match status" value="1"/>
</dbReference>
<evidence type="ECO:0000256" key="5">
    <source>
        <dbReference type="PROSITE-ProRule" id="PRU00339"/>
    </source>
</evidence>
<dbReference type="STRING" id="1051891.A0A0C3QCY7"/>
<evidence type="ECO:0000259" key="7">
    <source>
        <dbReference type="PROSITE" id="PS50011"/>
    </source>
</evidence>
<feature type="region of interest" description="Disordered" evidence="6">
    <location>
        <begin position="1"/>
        <end position="38"/>
    </location>
</feature>
<dbReference type="PROSITE" id="PS50005">
    <property type="entry name" value="TPR"/>
    <property type="match status" value="2"/>
</dbReference>
<evidence type="ECO:0000313" key="8">
    <source>
        <dbReference type="EMBL" id="KIO23331.1"/>
    </source>
</evidence>
<evidence type="ECO:0000256" key="2">
    <source>
        <dbReference type="ARBA" id="ARBA00022741"/>
    </source>
</evidence>
<dbReference type="InterPro" id="IPR011990">
    <property type="entry name" value="TPR-like_helical_dom_sf"/>
</dbReference>
<name>A0A0C3QCY7_9AGAM</name>
<dbReference type="Gene3D" id="1.10.510.10">
    <property type="entry name" value="Transferase(Phosphotransferase) domain 1"/>
    <property type="match status" value="1"/>
</dbReference>
<dbReference type="GO" id="GO:0004674">
    <property type="term" value="F:protein serine/threonine kinase activity"/>
    <property type="evidence" value="ECO:0007669"/>
    <property type="project" value="TreeGrafter"/>
</dbReference>
<feature type="compositionally biased region" description="Basic and acidic residues" evidence="6">
    <location>
        <begin position="84"/>
        <end position="108"/>
    </location>
</feature>
<organism evidence="8 9">
    <name type="scientific">Tulasnella calospora MUT 4182</name>
    <dbReference type="NCBI Taxonomy" id="1051891"/>
    <lineage>
        <taxon>Eukaryota</taxon>
        <taxon>Fungi</taxon>
        <taxon>Dikarya</taxon>
        <taxon>Basidiomycota</taxon>
        <taxon>Agaricomycotina</taxon>
        <taxon>Agaricomycetes</taxon>
        <taxon>Cantharellales</taxon>
        <taxon>Tulasnellaceae</taxon>
        <taxon>Tulasnella</taxon>
    </lineage>
</organism>
<dbReference type="GO" id="GO:0005524">
    <property type="term" value="F:ATP binding"/>
    <property type="evidence" value="ECO:0007669"/>
    <property type="project" value="UniProtKB-KW"/>
</dbReference>
<evidence type="ECO:0000256" key="4">
    <source>
        <dbReference type="ARBA" id="ARBA00022840"/>
    </source>
</evidence>
<evidence type="ECO:0000256" key="6">
    <source>
        <dbReference type="SAM" id="MobiDB-lite"/>
    </source>
</evidence>
<gene>
    <name evidence="8" type="ORF">M407DRAFT_27179</name>
</gene>
<dbReference type="InterPro" id="IPR000719">
    <property type="entry name" value="Prot_kinase_dom"/>
</dbReference>
<evidence type="ECO:0000313" key="9">
    <source>
        <dbReference type="Proteomes" id="UP000054248"/>
    </source>
</evidence>
<feature type="repeat" description="TPR" evidence="5">
    <location>
        <begin position="406"/>
        <end position="439"/>
    </location>
</feature>
<dbReference type="PROSITE" id="PS50011">
    <property type="entry name" value="PROTEIN_KINASE_DOM"/>
    <property type="match status" value="1"/>
</dbReference>
<dbReference type="SUPFAM" id="SSF48452">
    <property type="entry name" value="TPR-like"/>
    <property type="match status" value="2"/>
</dbReference>
<protein>
    <recommendedName>
        <fullName evidence="7">Protein kinase domain-containing protein</fullName>
    </recommendedName>
</protein>
<feature type="region of interest" description="Disordered" evidence="6">
    <location>
        <begin position="73"/>
        <end position="118"/>
    </location>
</feature>
<evidence type="ECO:0000256" key="3">
    <source>
        <dbReference type="ARBA" id="ARBA00022777"/>
    </source>
</evidence>
<dbReference type="Pfam" id="PF00069">
    <property type="entry name" value="Pkinase"/>
    <property type="match status" value="1"/>
</dbReference>
<dbReference type="AlphaFoldDB" id="A0A0C3QCY7"/>
<dbReference type="InterPro" id="IPR051681">
    <property type="entry name" value="Ser/Thr_Kinases-Pseudokinases"/>
</dbReference>
<dbReference type="InterPro" id="IPR011009">
    <property type="entry name" value="Kinase-like_dom_sf"/>
</dbReference>
<accession>A0A0C3QCY7</accession>
<proteinExistence type="predicted"/>
<keyword evidence="5" id="KW-0802">TPR repeat</keyword>
<keyword evidence="4" id="KW-0067">ATP-binding</keyword>
<feature type="domain" description="Protein kinase" evidence="7">
    <location>
        <begin position="97"/>
        <end position="388"/>
    </location>
</feature>
<dbReference type="Proteomes" id="UP000054248">
    <property type="component" value="Unassembled WGS sequence"/>
</dbReference>
<reference evidence="9" key="2">
    <citation type="submission" date="2015-01" db="EMBL/GenBank/DDBJ databases">
        <title>Evolutionary Origins and Diversification of the Mycorrhizal Mutualists.</title>
        <authorList>
            <consortium name="DOE Joint Genome Institute"/>
            <consortium name="Mycorrhizal Genomics Consortium"/>
            <person name="Kohler A."/>
            <person name="Kuo A."/>
            <person name="Nagy L.G."/>
            <person name="Floudas D."/>
            <person name="Copeland A."/>
            <person name="Barry K.W."/>
            <person name="Cichocki N."/>
            <person name="Veneault-Fourrey C."/>
            <person name="LaButti K."/>
            <person name="Lindquist E.A."/>
            <person name="Lipzen A."/>
            <person name="Lundell T."/>
            <person name="Morin E."/>
            <person name="Murat C."/>
            <person name="Riley R."/>
            <person name="Ohm R."/>
            <person name="Sun H."/>
            <person name="Tunlid A."/>
            <person name="Henrissat B."/>
            <person name="Grigoriev I.V."/>
            <person name="Hibbett D.S."/>
            <person name="Martin F."/>
        </authorList>
    </citation>
    <scope>NUCLEOTIDE SEQUENCE [LARGE SCALE GENOMIC DNA]</scope>
    <source>
        <strain evidence="9">MUT 4182</strain>
    </source>
</reference>
<sequence length="665" mass="74190">MQVDENHDGGPRSSGSDKGDSDTPFQLSAKLMSKMNELEERRIDPSLIKFPENGCQFHGGHATVSRAVLVLGSDEGSDTNKGSDPNKRNDANERSGVEESENTRDGARGSHSNAPRGKAVAVKMMKIEDPNDRERVLGLALREAGFLVKLRHKNIVKLEGFVEDLSKNRVWLIFPWEQNGNLKDFAASRDWEIPERIWLIDDVARGVEYLHGRSPPVYHGDLKSVNILVTSECHALITDFGSARQLAPKDPDTQATLTQNKPQPALEFQATFCASTNTMTLTGNQFTLRWAAPELLKDDEPGLWSDIWALGWIFYEVMTNSIPFQDVRKDSMIIKHVIDGKLPPVTDHTRMSLIMSLCSLMIKCWSINPCERPTAEDCRKLMSHMPMIAPDPQGTPETGASGVRSPELLMKLGYMHKQQDDYMNASRFFTEAMDMYTQMGDSAGRAGALNGLAQVHYLRDEYNDALTLYSEALEIRTKIGDRKGRATVLRGIASVHYYQDKYSTAAEFYSEAAQISTEIDDTAGRSYALDGLAEVYRLQNEYSKAVTLYSEVAEIFGNIGNRARKAGALWGLAEVHREQKEHTAAAALFSEVFQIYTDIGDRYGIANTLLCLADAHRDQDHHSDAIRLYEQAAENFEQIGNSGMAAKASRRAAIVRRKLELVSAE</sequence>
<dbReference type="PROSITE" id="PS00108">
    <property type="entry name" value="PROTEIN_KINASE_ST"/>
    <property type="match status" value="1"/>
</dbReference>
<dbReference type="Gene3D" id="1.25.40.10">
    <property type="entry name" value="Tetratricopeptide repeat domain"/>
    <property type="match status" value="2"/>
</dbReference>
<dbReference type="Pfam" id="PF13424">
    <property type="entry name" value="TPR_12"/>
    <property type="match status" value="3"/>
</dbReference>
<keyword evidence="1" id="KW-0808">Transferase</keyword>
<keyword evidence="9" id="KW-1185">Reference proteome</keyword>
<evidence type="ECO:0000256" key="1">
    <source>
        <dbReference type="ARBA" id="ARBA00022679"/>
    </source>
</evidence>
<dbReference type="OrthoDB" id="3219560at2759"/>
<feature type="repeat" description="TPR" evidence="5">
    <location>
        <begin position="446"/>
        <end position="479"/>
    </location>
</feature>
<keyword evidence="2" id="KW-0547">Nucleotide-binding</keyword>
<feature type="compositionally biased region" description="Basic and acidic residues" evidence="6">
    <location>
        <begin position="1"/>
        <end position="21"/>
    </location>
</feature>
<dbReference type="SMART" id="SM00220">
    <property type="entry name" value="S_TKc"/>
    <property type="match status" value="1"/>
</dbReference>
<dbReference type="PANTHER" id="PTHR44329:SF288">
    <property type="entry name" value="MITOGEN-ACTIVATED PROTEIN KINASE KINASE KINASE 20"/>
    <property type="match status" value="1"/>
</dbReference>
<dbReference type="InterPro" id="IPR008271">
    <property type="entry name" value="Ser/Thr_kinase_AS"/>
</dbReference>
<dbReference type="SMART" id="SM00028">
    <property type="entry name" value="TPR"/>
    <property type="match status" value="6"/>
</dbReference>
<dbReference type="EMBL" id="KN823087">
    <property type="protein sequence ID" value="KIO23331.1"/>
    <property type="molecule type" value="Genomic_DNA"/>
</dbReference>